<evidence type="ECO:0000313" key="2">
    <source>
        <dbReference type="EMBL" id="AJO23698.1"/>
    </source>
</evidence>
<name>A0AAN0WD16_HEYCO</name>
<protein>
    <submittedName>
        <fullName evidence="2">Uncharacterized protein</fullName>
    </submittedName>
</protein>
<gene>
    <name evidence="2" type="ORF">SB48_HM08orf04636</name>
</gene>
<dbReference type="Proteomes" id="UP000032024">
    <property type="component" value="Chromosome"/>
</dbReference>
<sequence>MLRRILQKARDAVFHKKWKRQSGAHFFRKRTHIKRKEAIRVKWNEQAAPNNHQASADLLAAQSDETEFQYEELSDGGERNKVIQEQKKRRTHL</sequence>
<feature type="region of interest" description="Disordered" evidence="1">
    <location>
        <begin position="70"/>
        <end position="93"/>
    </location>
</feature>
<proteinExistence type="predicted"/>
<evidence type="ECO:0000256" key="1">
    <source>
        <dbReference type="SAM" id="MobiDB-lite"/>
    </source>
</evidence>
<dbReference type="AlphaFoldDB" id="A0AAN0WD16"/>
<keyword evidence="3" id="KW-1185">Reference proteome</keyword>
<organism evidence="2 3">
    <name type="scientific">Heyndrickxia coagulans</name>
    <name type="common">Weizmannia coagulans</name>
    <dbReference type="NCBI Taxonomy" id="1398"/>
    <lineage>
        <taxon>Bacteria</taxon>
        <taxon>Bacillati</taxon>
        <taxon>Bacillota</taxon>
        <taxon>Bacilli</taxon>
        <taxon>Bacillales</taxon>
        <taxon>Bacillaceae</taxon>
        <taxon>Heyndrickxia</taxon>
    </lineage>
</organism>
<dbReference type="EMBL" id="CP010525">
    <property type="protein sequence ID" value="AJO23698.1"/>
    <property type="molecule type" value="Genomic_DNA"/>
</dbReference>
<reference evidence="3" key="1">
    <citation type="submission" date="2015-01" db="EMBL/GenBank/DDBJ databases">
        <title>Comparative genome analysis of Bacillus coagulans HM-08, Clostridium butyricum HM-68, Bacillus subtilis HM-66 and Bacillus paralicheniformis BL-09.</title>
        <authorList>
            <person name="Zhang H."/>
        </authorList>
    </citation>
    <scope>NUCLEOTIDE SEQUENCE [LARGE SCALE GENOMIC DNA]</scope>
    <source>
        <strain evidence="3">HM-08</strain>
    </source>
</reference>
<accession>A0AAN0WD16</accession>
<evidence type="ECO:0000313" key="3">
    <source>
        <dbReference type="Proteomes" id="UP000032024"/>
    </source>
</evidence>
<feature type="compositionally biased region" description="Basic and acidic residues" evidence="1">
    <location>
        <begin position="76"/>
        <end position="86"/>
    </location>
</feature>